<accession>A0AAV7PDC7</accession>
<dbReference type="AlphaFoldDB" id="A0AAV7PDC7"/>
<keyword evidence="2" id="KW-1185">Reference proteome</keyword>
<proteinExistence type="predicted"/>
<evidence type="ECO:0000313" key="1">
    <source>
        <dbReference type="EMBL" id="KAJ1126308.1"/>
    </source>
</evidence>
<evidence type="ECO:0000313" key="2">
    <source>
        <dbReference type="Proteomes" id="UP001066276"/>
    </source>
</evidence>
<organism evidence="1 2">
    <name type="scientific">Pleurodeles waltl</name>
    <name type="common">Iberian ribbed newt</name>
    <dbReference type="NCBI Taxonomy" id="8319"/>
    <lineage>
        <taxon>Eukaryota</taxon>
        <taxon>Metazoa</taxon>
        <taxon>Chordata</taxon>
        <taxon>Craniata</taxon>
        <taxon>Vertebrata</taxon>
        <taxon>Euteleostomi</taxon>
        <taxon>Amphibia</taxon>
        <taxon>Batrachia</taxon>
        <taxon>Caudata</taxon>
        <taxon>Salamandroidea</taxon>
        <taxon>Salamandridae</taxon>
        <taxon>Pleurodelinae</taxon>
        <taxon>Pleurodeles</taxon>
    </lineage>
</organism>
<dbReference type="EMBL" id="JANPWB010000011">
    <property type="protein sequence ID" value="KAJ1126308.1"/>
    <property type="molecule type" value="Genomic_DNA"/>
</dbReference>
<name>A0AAV7PDC7_PLEWA</name>
<protein>
    <submittedName>
        <fullName evidence="1">Uncharacterized protein</fullName>
    </submittedName>
</protein>
<dbReference type="Proteomes" id="UP001066276">
    <property type="component" value="Chromosome 7"/>
</dbReference>
<gene>
    <name evidence="1" type="ORF">NDU88_004716</name>
</gene>
<reference evidence="1" key="1">
    <citation type="journal article" date="2022" name="bioRxiv">
        <title>Sequencing and chromosome-scale assembly of the giantPleurodeles waltlgenome.</title>
        <authorList>
            <person name="Brown T."/>
            <person name="Elewa A."/>
            <person name="Iarovenko S."/>
            <person name="Subramanian E."/>
            <person name="Araus A.J."/>
            <person name="Petzold A."/>
            <person name="Susuki M."/>
            <person name="Suzuki K.-i.T."/>
            <person name="Hayashi T."/>
            <person name="Toyoda A."/>
            <person name="Oliveira C."/>
            <person name="Osipova E."/>
            <person name="Leigh N.D."/>
            <person name="Simon A."/>
            <person name="Yun M.H."/>
        </authorList>
    </citation>
    <scope>NUCLEOTIDE SEQUENCE</scope>
    <source>
        <strain evidence="1">20211129_DDA</strain>
        <tissue evidence="1">Liver</tissue>
    </source>
</reference>
<sequence>MFPLTPGFYLQSNAAVTTSRNVPRPLKSVREETEAGEQAKFFLPSRLVDAIPTRAPLCPLGFSPGIVSSDDARSFFIASEETLPQIHNALEQRTFQSLGAYIFKLSLHLLGNLALP</sequence>
<comment type="caution">
    <text evidence="1">The sequence shown here is derived from an EMBL/GenBank/DDBJ whole genome shotgun (WGS) entry which is preliminary data.</text>
</comment>